<evidence type="ECO:0000313" key="1">
    <source>
        <dbReference type="Proteomes" id="UP000095282"/>
    </source>
</evidence>
<name>A0A1I7UDK8_9PELO</name>
<accession>A0A1I7UDK8</accession>
<protein>
    <submittedName>
        <fullName evidence="2">C-type lectin domain-containing protein</fullName>
    </submittedName>
</protein>
<dbReference type="WBParaSite" id="Csp11.Scaffold629.g8257.t1">
    <property type="protein sequence ID" value="Csp11.Scaffold629.g8257.t1"/>
    <property type="gene ID" value="Csp11.Scaffold629.g8257"/>
</dbReference>
<proteinExistence type="predicted"/>
<sequence length="157" mass="17475">MPENMKEFEVLAKEIRARNISEPHAIDGELSPKCKAKYYAAEDKGASFNVTTINGECNYKKNLYFFDDEFTDPTFVLSVVAPDFPVTTSVAWISDEPKFRTVGECLNLEDTHSTGKREDWSVVNSNYCAGAKLEEGSDGVKSIVNSISSVICGRRPF</sequence>
<keyword evidence="1" id="KW-1185">Reference proteome</keyword>
<organism evidence="1 2">
    <name type="scientific">Caenorhabditis tropicalis</name>
    <dbReference type="NCBI Taxonomy" id="1561998"/>
    <lineage>
        <taxon>Eukaryota</taxon>
        <taxon>Metazoa</taxon>
        <taxon>Ecdysozoa</taxon>
        <taxon>Nematoda</taxon>
        <taxon>Chromadorea</taxon>
        <taxon>Rhabditida</taxon>
        <taxon>Rhabditina</taxon>
        <taxon>Rhabditomorpha</taxon>
        <taxon>Rhabditoidea</taxon>
        <taxon>Rhabditidae</taxon>
        <taxon>Peloderinae</taxon>
        <taxon>Caenorhabditis</taxon>
    </lineage>
</organism>
<reference evidence="2" key="1">
    <citation type="submission" date="2016-11" db="UniProtKB">
        <authorList>
            <consortium name="WormBaseParasite"/>
        </authorList>
    </citation>
    <scope>IDENTIFICATION</scope>
</reference>
<dbReference type="eggNOG" id="KOG4297">
    <property type="taxonomic scope" value="Eukaryota"/>
</dbReference>
<dbReference type="AlphaFoldDB" id="A0A1I7UDK8"/>
<dbReference type="Proteomes" id="UP000095282">
    <property type="component" value="Unplaced"/>
</dbReference>
<evidence type="ECO:0000313" key="2">
    <source>
        <dbReference type="WBParaSite" id="Csp11.Scaffold629.g8257.t1"/>
    </source>
</evidence>
<dbReference type="STRING" id="1561998.A0A1I7UDK8"/>